<dbReference type="InterPro" id="IPR020846">
    <property type="entry name" value="MFS_dom"/>
</dbReference>
<feature type="transmembrane region" description="Helical" evidence="6">
    <location>
        <begin position="343"/>
        <end position="368"/>
    </location>
</feature>
<comment type="caution">
    <text evidence="8">The sequence shown here is derived from an EMBL/GenBank/DDBJ whole genome shotgun (WGS) entry which is preliminary data.</text>
</comment>
<reference evidence="9" key="1">
    <citation type="journal article" date="2019" name="Int. J. Syst. Evol. Microbiol.">
        <title>The Global Catalogue of Microorganisms (GCM) 10K type strain sequencing project: providing services to taxonomists for standard genome sequencing and annotation.</title>
        <authorList>
            <consortium name="The Broad Institute Genomics Platform"/>
            <consortium name="The Broad Institute Genome Sequencing Center for Infectious Disease"/>
            <person name="Wu L."/>
            <person name="Ma J."/>
        </authorList>
    </citation>
    <scope>NUCLEOTIDE SEQUENCE [LARGE SCALE GENOMIC DNA]</scope>
    <source>
        <strain evidence="9">CGMCC 1.15928</strain>
    </source>
</reference>
<keyword evidence="4 6" id="KW-1133">Transmembrane helix</keyword>
<dbReference type="Pfam" id="PF07690">
    <property type="entry name" value="MFS_1"/>
    <property type="match status" value="1"/>
</dbReference>
<feature type="transmembrane region" description="Helical" evidence="6">
    <location>
        <begin position="117"/>
        <end position="138"/>
    </location>
</feature>
<dbReference type="SUPFAM" id="SSF103473">
    <property type="entry name" value="MFS general substrate transporter"/>
    <property type="match status" value="1"/>
</dbReference>
<organism evidence="8 9">
    <name type="scientific">Henriciella pelagia</name>
    <dbReference type="NCBI Taxonomy" id="1977912"/>
    <lineage>
        <taxon>Bacteria</taxon>
        <taxon>Pseudomonadati</taxon>
        <taxon>Pseudomonadota</taxon>
        <taxon>Alphaproteobacteria</taxon>
        <taxon>Hyphomonadales</taxon>
        <taxon>Hyphomonadaceae</taxon>
        <taxon>Henriciella</taxon>
    </lineage>
</organism>
<evidence type="ECO:0000256" key="1">
    <source>
        <dbReference type="ARBA" id="ARBA00004141"/>
    </source>
</evidence>
<gene>
    <name evidence="8" type="ORF">GCM10011503_12190</name>
</gene>
<dbReference type="InterPro" id="IPR011701">
    <property type="entry name" value="MFS"/>
</dbReference>
<feature type="transmembrane region" description="Helical" evidence="6">
    <location>
        <begin position="248"/>
        <end position="271"/>
    </location>
</feature>
<feature type="transmembrane region" description="Helical" evidence="6">
    <location>
        <begin position="21"/>
        <end position="43"/>
    </location>
</feature>
<dbReference type="CDD" id="cd17328">
    <property type="entry name" value="MFS_spinster_like"/>
    <property type="match status" value="1"/>
</dbReference>
<feature type="domain" description="Major facilitator superfamily (MFS) profile" evidence="7">
    <location>
        <begin position="25"/>
        <end position="438"/>
    </location>
</feature>
<evidence type="ECO:0000256" key="2">
    <source>
        <dbReference type="ARBA" id="ARBA00022448"/>
    </source>
</evidence>
<evidence type="ECO:0000313" key="8">
    <source>
        <dbReference type="EMBL" id="GGB64923.1"/>
    </source>
</evidence>
<feature type="transmembrane region" description="Helical" evidence="6">
    <location>
        <begin position="380"/>
        <end position="401"/>
    </location>
</feature>
<dbReference type="RefSeq" id="WP_084393408.1">
    <property type="nucleotide sequence ID" value="NZ_BMKF01000001.1"/>
</dbReference>
<evidence type="ECO:0000256" key="3">
    <source>
        <dbReference type="ARBA" id="ARBA00022692"/>
    </source>
</evidence>
<name>A0ABQ1JE62_9PROT</name>
<feature type="transmembrane region" description="Helical" evidence="6">
    <location>
        <begin position="193"/>
        <end position="214"/>
    </location>
</feature>
<sequence length="450" mass="47762">MSAQADETVASAEPAWPRPLYSWYVVSVLLLAYTLSFVDRMILSLLVEPVRTTLDISDTQFSLLVGMAFALFYTLAGLPLAWIADRFSRRNLIVAGVSVWSFMTMGCGMATSYVGLFLARVGVGVGEATLSPAAYSMLSDYFPRDKLARAIAVYSIGVPLGSGIALVLGALVIKAILAAPAIALPLVGEVEAWRLTFAMVAAPGLLVALLLLTVREPYRRGRKAAMVESAQSANLVGHLMEHKGALGALFAGMSLIGLVMYGTIAWVPAFLSRTYPISITDAGLWFGSIMAVCGAGGLVLGGYLADKMFQRGYKDSHLRTMRLSIFLGGPFLVLTPLMPNAGIALALLAPGFLMTTMHGVGSVALQLISPNEYRARMTALYFFVVNLIGLGLGPTVIALVTDFGFGDDGALRYSLAIVSAVSLSIAAVILTLGLPAYRRSIERTAVEDGA</sequence>
<evidence type="ECO:0000256" key="6">
    <source>
        <dbReference type="SAM" id="Phobius"/>
    </source>
</evidence>
<evidence type="ECO:0000256" key="5">
    <source>
        <dbReference type="ARBA" id="ARBA00023136"/>
    </source>
</evidence>
<keyword evidence="9" id="KW-1185">Reference proteome</keyword>
<dbReference type="EMBL" id="BMKF01000001">
    <property type="protein sequence ID" value="GGB64923.1"/>
    <property type="molecule type" value="Genomic_DNA"/>
</dbReference>
<comment type="subcellular location">
    <subcellularLocation>
        <location evidence="1">Membrane</location>
        <topology evidence="1">Multi-pass membrane protein</topology>
    </subcellularLocation>
</comment>
<feature type="transmembrane region" description="Helical" evidence="6">
    <location>
        <begin position="283"/>
        <end position="305"/>
    </location>
</feature>
<dbReference type="PROSITE" id="PS50850">
    <property type="entry name" value="MFS"/>
    <property type="match status" value="1"/>
</dbReference>
<evidence type="ECO:0000256" key="4">
    <source>
        <dbReference type="ARBA" id="ARBA00022989"/>
    </source>
</evidence>
<evidence type="ECO:0000313" key="9">
    <source>
        <dbReference type="Proteomes" id="UP000628854"/>
    </source>
</evidence>
<feature type="transmembrane region" description="Helical" evidence="6">
    <location>
        <begin position="413"/>
        <end position="434"/>
    </location>
</feature>
<dbReference type="Gene3D" id="1.20.1250.20">
    <property type="entry name" value="MFS general substrate transporter like domains"/>
    <property type="match status" value="1"/>
</dbReference>
<dbReference type="PANTHER" id="PTHR23505:SF79">
    <property type="entry name" value="PROTEIN SPINSTER"/>
    <property type="match status" value="1"/>
</dbReference>
<feature type="transmembrane region" description="Helical" evidence="6">
    <location>
        <begin position="63"/>
        <end position="84"/>
    </location>
</feature>
<evidence type="ECO:0000259" key="7">
    <source>
        <dbReference type="PROSITE" id="PS50850"/>
    </source>
</evidence>
<protein>
    <submittedName>
        <fullName evidence="8">MFS transporter</fullName>
    </submittedName>
</protein>
<keyword evidence="2" id="KW-0813">Transport</keyword>
<dbReference type="Proteomes" id="UP000628854">
    <property type="component" value="Unassembled WGS sequence"/>
</dbReference>
<dbReference type="PANTHER" id="PTHR23505">
    <property type="entry name" value="SPINSTER"/>
    <property type="match status" value="1"/>
</dbReference>
<dbReference type="InterPro" id="IPR044770">
    <property type="entry name" value="MFS_spinster-like"/>
</dbReference>
<accession>A0ABQ1JE62</accession>
<proteinExistence type="predicted"/>
<feature type="transmembrane region" description="Helical" evidence="6">
    <location>
        <begin position="150"/>
        <end position="173"/>
    </location>
</feature>
<feature type="transmembrane region" description="Helical" evidence="6">
    <location>
        <begin position="317"/>
        <end position="337"/>
    </location>
</feature>
<keyword evidence="3 6" id="KW-0812">Transmembrane</keyword>
<dbReference type="InterPro" id="IPR036259">
    <property type="entry name" value="MFS_trans_sf"/>
</dbReference>
<keyword evidence="5 6" id="KW-0472">Membrane</keyword>
<feature type="transmembrane region" description="Helical" evidence="6">
    <location>
        <begin position="91"/>
        <end position="111"/>
    </location>
</feature>